<evidence type="ECO:0000259" key="5">
    <source>
        <dbReference type="PROSITE" id="PS51077"/>
    </source>
</evidence>
<dbReference type="GO" id="GO:0003677">
    <property type="term" value="F:DNA binding"/>
    <property type="evidence" value="ECO:0007669"/>
    <property type="project" value="UniProtKB-KW"/>
</dbReference>
<evidence type="ECO:0000256" key="1">
    <source>
        <dbReference type="ARBA" id="ARBA00023015"/>
    </source>
</evidence>
<dbReference type="Gene3D" id="3.30.450.40">
    <property type="match status" value="1"/>
</dbReference>
<dbReference type="Pfam" id="PF09339">
    <property type="entry name" value="HTH_IclR"/>
    <property type="match status" value="1"/>
</dbReference>
<evidence type="ECO:0000259" key="6">
    <source>
        <dbReference type="PROSITE" id="PS51078"/>
    </source>
</evidence>
<keyword evidence="3" id="KW-0804">Transcription</keyword>
<dbReference type="Proteomes" id="UP000184932">
    <property type="component" value="Unassembled WGS sequence"/>
</dbReference>
<name>A0A1N6G871_9RHOB</name>
<dbReference type="InterPro" id="IPR029016">
    <property type="entry name" value="GAF-like_dom_sf"/>
</dbReference>
<dbReference type="SUPFAM" id="SSF46785">
    <property type="entry name" value="Winged helix' DNA-binding domain"/>
    <property type="match status" value="1"/>
</dbReference>
<feature type="domain" description="IclR-ED" evidence="6">
    <location>
        <begin position="97"/>
        <end position="280"/>
    </location>
</feature>
<evidence type="ECO:0000313" key="8">
    <source>
        <dbReference type="Proteomes" id="UP000184932"/>
    </source>
</evidence>
<sequence>MLRPVNDASFGTRGMRKAKRLADKNSPSSEREGAGTVGKALGVLDIVARLGHPARASEIRALSDLPKATVYRFLQTLTEQNLLNYDPDLRVYSLGVRLVRLAQVAWRNFQIAPVAQPHLSALASKIGLAVYLSKLDGGQCVSLERGTPGGRVGVLQDVDRIYPAYCTAVGKAMLACLTEDALDAALTQQSFHSLTEATITDAETMRTELEKTRARGYAIEDGEHVRGIIAIGVPVRTPGGRLIGGLGVHAPDRQTDLQQLQRHVPKLQECAVAIASDAADWSFPEADRHIEYRGEKT</sequence>
<feature type="domain" description="HTH iclR-type" evidence="5">
    <location>
        <begin position="34"/>
        <end position="96"/>
    </location>
</feature>
<dbReference type="PROSITE" id="PS51078">
    <property type="entry name" value="ICLR_ED"/>
    <property type="match status" value="1"/>
</dbReference>
<dbReference type="PANTHER" id="PTHR30136:SF24">
    <property type="entry name" value="HTH-TYPE TRANSCRIPTIONAL REPRESSOR ALLR"/>
    <property type="match status" value="1"/>
</dbReference>
<evidence type="ECO:0000256" key="2">
    <source>
        <dbReference type="ARBA" id="ARBA00023125"/>
    </source>
</evidence>
<dbReference type="Pfam" id="PF01614">
    <property type="entry name" value="IclR_C"/>
    <property type="match status" value="1"/>
</dbReference>
<dbReference type="OrthoDB" id="6057486at2"/>
<dbReference type="PROSITE" id="PS51077">
    <property type="entry name" value="HTH_ICLR"/>
    <property type="match status" value="1"/>
</dbReference>
<dbReference type="InterPro" id="IPR005471">
    <property type="entry name" value="Tscrpt_reg_IclR_N"/>
</dbReference>
<dbReference type="SUPFAM" id="SSF55781">
    <property type="entry name" value="GAF domain-like"/>
    <property type="match status" value="1"/>
</dbReference>
<gene>
    <name evidence="7" type="ORF">SAMN05444002_2279</name>
</gene>
<dbReference type="EMBL" id="FSRL01000001">
    <property type="protein sequence ID" value="SIO03708.1"/>
    <property type="molecule type" value="Genomic_DNA"/>
</dbReference>
<keyword evidence="1" id="KW-0805">Transcription regulation</keyword>
<keyword evidence="8" id="KW-1185">Reference proteome</keyword>
<dbReference type="InterPro" id="IPR050707">
    <property type="entry name" value="HTH_MetabolicPath_Reg"/>
</dbReference>
<dbReference type="InterPro" id="IPR036390">
    <property type="entry name" value="WH_DNA-bd_sf"/>
</dbReference>
<dbReference type="InterPro" id="IPR014757">
    <property type="entry name" value="Tscrpt_reg_IclR_C"/>
</dbReference>
<keyword evidence="2" id="KW-0238">DNA-binding</keyword>
<dbReference type="SMART" id="SM00346">
    <property type="entry name" value="HTH_ICLR"/>
    <property type="match status" value="1"/>
</dbReference>
<dbReference type="Gene3D" id="1.10.10.10">
    <property type="entry name" value="Winged helix-like DNA-binding domain superfamily/Winged helix DNA-binding domain"/>
    <property type="match status" value="1"/>
</dbReference>
<dbReference type="InterPro" id="IPR036388">
    <property type="entry name" value="WH-like_DNA-bd_sf"/>
</dbReference>
<dbReference type="GO" id="GO:0045892">
    <property type="term" value="P:negative regulation of DNA-templated transcription"/>
    <property type="evidence" value="ECO:0007669"/>
    <property type="project" value="TreeGrafter"/>
</dbReference>
<evidence type="ECO:0000256" key="4">
    <source>
        <dbReference type="SAM" id="MobiDB-lite"/>
    </source>
</evidence>
<proteinExistence type="predicted"/>
<dbReference type="AlphaFoldDB" id="A0A1N6G871"/>
<reference evidence="8" key="1">
    <citation type="submission" date="2016-11" db="EMBL/GenBank/DDBJ databases">
        <authorList>
            <person name="Varghese N."/>
            <person name="Submissions S."/>
        </authorList>
    </citation>
    <scope>NUCLEOTIDE SEQUENCE [LARGE SCALE GENOMIC DNA]</scope>
    <source>
        <strain evidence="8">DSM 29440</strain>
    </source>
</reference>
<dbReference type="PANTHER" id="PTHR30136">
    <property type="entry name" value="HELIX-TURN-HELIX TRANSCRIPTIONAL REGULATOR, ICLR FAMILY"/>
    <property type="match status" value="1"/>
</dbReference>
<feature type="region of interest" description="Disordered" evidence="4">
    <location>
        <begin position="13"/>
        <end position="35"/>
    </location>
</feature>
<organism evidence="7 8">
    <name type="scientific">Vannielia litorea</name>
    <dbReference type="NCBI Taxonomy" id="1217970"/>
    <lineage>
        <taxon>Bacteria</taxon>
        <taxon>Pseudomonadati</taxon>
        <taxon>Pseudomonadota</taxon>
        <taxon>Alphaproteobacteria</taxon>
        <taxon>Rhodobacterales</taxon>
        <taxon>Paracoccaceae</taxon>
        <taxon>Vannielia</taxon>
    </lineage>
</organism>
<accession>A0A1N6G871</accession>
<dbReference type="STRING" id="1217970.SAMN05444002_2279"/>
<dbReference type="GO" id="GO:0003700">
    <property type="term" value="F:DNA-binding transcription factor activity"/>
    <property type="evidence" value="ECO:0007669"/>
    <property type="project" value="TreeGrafter"/>
</dbReference>
<evidence type="ECO:0000256" key="3">
    <source>
        <dbReference type="ARBA" id="ARBA00023163"/>
    </source>
</evidence>
<evidence type="ECO:0000313" key="7">
    <source>
        <dbReference type="EMBL" id="SIO03708.1"/>
    </source>
</evidence>
<protein>
    <submittedName>
        <fullName evidence="7">Transcriptional regulator, IclR family</fullName>
    </submittedName>
</protein>